<keyword evidence="2" id="KW-1185">Reference proteome</keyword>
<reference evidence="1 2" key="1">
    <citation type="submission" date="2017-09" db="EMBL/GenBank/DDBJ databases">
        <authorList>
            <consortium name="International Durum Wheat Genome Sequencing Consortium (IDWGSC)"/>
            <person name="Milanesi L."/>
        </authorList>
    </citation>
    <scope>NUCLEOTIDE SEQUENCE [LARGE SCALE GENOMIC DNA]</scope>
    <source>
        <strain evidence="2">cv. Svevo</strain>
    </source>
</reference>
<name>A0A9R0UX13_TRITD</name>
<protein>
    <submittedName>
        <fullName evidence="1">Uncharacterized protein</fullName>
    </submittedName>
</protein>
<evidence type="ECO:0000313" key="2">
    <source>
        <dbReference type="Proteomes" id="UP000324705"/>
    </source>
</evidence>
<dbReference type="AlphaFoldDB" id="A0A9R0UX13"/>
<dbReference type="Gramene" id="TRITD1Av1G096390.5">
    <property type="protein sequence ID" value="TRITD1Av1G096390.5"/>
    <property type="gene ID" value="TRITD1Av1G096390"/>
</dbReference>
<proteinExistence type="predicted"/>
<sequence length="219" mass="25721">MKRLHGVRRYYAYCKALLQLDFIKWNSNPEEVLKRIKESTRWSDVLNDYELQRGLESHMKFSRMHVSKLDITSTSSSMTEFDKVALEEDINSRMSSELEKHLQFPDQLLMREYFNSVKIRNLAREASIQMNHIILYFQLQFLPVRNLEEQILPKSLPQNFGQQLLPRNLPQMKKRVKQSLDSTRAYLHRQGATRARGLKYVVGAVSLACIIMAGQRESN</sequence>
<accession>A0A9R0UX13</accession>
<dbReference type="EMBL" id="LT934111">
    <property type="protein sequence ID" value="VAH04311.1"/>
    <property type="molecule type" value="Genomic_DNA"/>
</dbReference>
<organism evidence="1 2">
    <name type="scientific">Triticum turgidum subsp. durum</name>
    <name type="common">Durum wheat</name>
    <name type="synonym">Triticum durum</name>
    <dbReference type="NCBI Taxonomy" id="4567"/>
    <lineage>
        <taxon>Eukaryota</taxon>
        <taxon>Viridiplantae</taxon>
        <taxon>Streptophyta</taxon>
        <taxon>Embryophyta</taxon>
        <taxon>Tracheophyta</taxon>
        <taxon>Spermatophyta</taxon>
        <taxon>Magnoliopsida</taxon>
        <taxon>Liliopsida</taxon>
        <taxon>Poales</taxon>
        <taxon>Poaceae</taxon>
        <taxon>BOP clade</taxon>
        <taxon>Pooideae</taxon>
        <taxon>Triticodae</taxon>
        <taxon>Triticeae</taxon>
        <taxon>Triticinae</taxon>
        <taxon>Triticum</taxon>
    </lineage>
</organism>
<gene>
    <name evidence="1" type="ORF">TRITD_1Av1G096390</name>
</gene>
<dbReference type="Proteomes" id="UP000324705">
    <property type="component" value="Chromosome 1A"/>
</dbReference>
<evidence type="ECO:0000313" key="1">
    <source>
        <dbReference type="EMBL" id="VAH04311.1"/>
    </source>
</evidence>